<evidence type="ECO:0000313" key="1">
    <source>
        <dbReference type="EMBL" id="KAI4316836.1"/>
    </source>
</evidence>
<name>A0ACB9LYT3_BAUVA</name>
<gene>
    <name evidence="1" type="ORF">L6164_024775</name>
</gene>
<accession>A0ACB9LYT3</accession>
<evidence type="ECO:0000313" key="2">
    <source>
        <dbReference type="Proteomes" id="UP000828941"/>
    </source>
</evidence>
<organism evidence="1 2">
    <name type="scientific">Bauhinia variegata</name>
    <name type="common">Purple orchid tree</name>
    <name type="synonym">Phanera variegata</name>
    <dbReference type="NCBI Taxonomy" id="167791"/>
    <lineage>
        <taxon>Eukaryota</taxon>
        <taxon>Viridiplantae</taxon>
        <taxon>Streptophyta</taxon>
        <taxon>Embryophyta</taxon>
        <taxon>Tracheophyta</taxon>
        <taxon>Spermatophyta</taxon>
        <taxon>Magnoliopsida</taxon>
        <taxon>eudicotyledons</taxon>
        <taxon>Gunneridae</taxon>
        <taxon>Pentapetalae</taxon>
        <taxon>rosids</taxon>
        <taxon>fabids</taxon>
        <taxon>Fabales</taxon>
        <taxon>Fabaceae</taxon>
        <taxon>Cercidoideae</taxon>
        <taxon>Cercideae</taxon>
        <taxon>Bauhiniinae</taxon>
        <taxon>Bauhinia</taxon>
    </lineage>
</organism>
<keyword evidence="2" id="KW-1185">Reference proteome</keyword>
<sequence>MVFGAATATLSKKLLNSSAYDGISTPIKFRAPSLSSRLDDYCEIFGSTEASLGSLVTILEIPELDERKIFNDIWRSKLDYSKAFSGFGNVDTVVP</sequence>
<reference evidence="1 2" key="1">
    <citation type="journal article" date="2022" name="DNA Res.">
        <title>Chromosomal-level genome assembly of the orchid tree Bauhinia variegata (Leguminosae; Cercidoideae) supports the allotetraploid origin hypothesis of Bauhinia.</title>
        <authorList>
            <person name="Zhong Y."/>
            <person name="Chen Y."/>
            <person name="Zheng D."/>
            <person name="Pang J."/>
            <person name="Liu Y."/>
            <person name="Luo S."/>
            <person name="Meng S."/>
            <person name="Qian L."/>
            <person name="Wei D."/>
            <person name="Dai S."/>
            <person name="Zhou R."/>
        </authorList>
    </citation>
    <scope>NUCLEOTIDE SEQUENCE [LARGE SCALE GENOMIC DNA]</scope>
    <source>
        <strain evidence="1">BV-YZ2020</strain>
    </source>
</reference>
<proteinExistence type="predicted"/>
<comment type="caution">
    <text evidence="1">The sequence shown here is derived from an EMBL/GenBank/DDBJ whole genome shotgun (WGS) entry which is preliminary data.</text>
</comment>
<dbReference type="EMBL" id="CM039435">
    <property type="protein sequence ID" value="KAI4316836.1"/>
    <property type="molecule type" value="Genomic_DNA"/>
</dbReference>
<dbReference type="Proteomes" id="UP000828941">
    <property type="component" value="Chromosome 10"/>
</dbReference>
<protein>
    <submittedName>
        <fullName evidence="1">Uncharacterized protein</fullName>
    </submittedName>
</protein>